<accession>A0A9J6B5P9</accession>
<dbReference type="Proteomes" id="UP000824120">
    <property type="component" value="Chromosome 1"/>
</dbReference>
<dbReference type="AlphaFoldDB" id="A0A9J6B5P9"/>
<sequence>MATQNKTRPSCARVKVEVDLMGDFPNRINVGVRKKTWEVVEKWLYPREEKEGNLGKLAGEKKEELERRSKVKENMVEHKGILITEEGDKYHNRCGKREHVWHPRRHPAIDQNAQTHNMYEDLGENKE</sequence>
<keyword evidence="3" id="KW-1185">Reference proteome</keyword>
<dbReference type="EMBL" id="JACXVP010000001">
    <property type="protein sequence ID" value="KAG5631916.1"/>
    <property type="molecule type" value="Genomic_DNA"/>
</dbReference>
<gene>
    <name evidence="2" type="ORF">H5410_003633</name>
</gene>
<feature type="region of interest" description="Disordered" evidence="1">
    <location>
        <begin position="104"/>
        <end position="127"/>
    </location>
</feature>
<name>A0A9J6B5P9_SOLCO</name>
<evidence type="ECO:0000313" key="2">
    <source>
        <dbReference type="EMBL" id="KAG5631916.1"/>
    </source>
</evidence>
<comment type="caution">
    <text evidence="2">The sequence shown here is derived from an EMBL/GenBank/DDBJ whole genome shotgun (WGS) entry which is preliminary data.</text>
</comment>
<protein>
    <submittedName>
        <fullName evidence="2">Uncharacterized protein</fullName>
    </submittedName>
</protein>
<dbReference type="OrthoDB" id="1302764at2759"/>
<evidence type="ECO:0000256" key="1">
    <source>
        <dbReference type="SAM" id="MobiDB-lite"/>
    </source>
</evidence>
<reference evidence="2 3" key="1">
    <citation type="submission" date="2020-09" db="EMBL/GenBank/DDBJ databases">
        <title>De no assembly of potato wild relative species, Solanum commersonii.</title>
        <authorList>
            <person name="Cho K."/>
        </authorList>
    </citation>
    <scope>NUCLEOTIDE SEQUENCE [LARGE SCALE GENOMIC DNA]</scope>
    <source>
        <strain evidence="2">LZ3.2</strain>
        <tissue evidence="2">Leaf</tissue>
    </source>
</reference>
<proteinExistence type="predicted"/>
<evidence type="ECO:0000313" key="3">
    <source>
        <dbReference type="Proteomes" id="UP000824120"/>
    </source>
</evidence>
<organism evidence="2 3">
    <name type="scientific">Solanum commersonii</name>
    <name type="common">Commerson's wild potato</name>
    <name type="synonym">Commerson's nightshade</name>
    <dbReference type="NCBI Taxonomy" id="4109"/>
    <lineage>
        <taxon>Eukaryota</taxon>
        <taxon>Viridiplantae</taxon>
        <taxon>Streptophyta</taxon>
        <taxon>Embryophyta</taxon>
        <taxon>Tracheophyta</taxon>
        <taxon>Spermatophyta</taxon>
        <taxon>Magnoliopsida</taxon>
        <taxon>eudicotyledons</taxon>
        <taxon>Gunneridae</taxon>
        <taxon>Pentapetalae</taxon>
        <taxon>asterids</taxon>
        <taxon>lamiids</taxon>
        <taxon>Solanales</taxon>
        <taxon>Solanaceae</taxon>
        <taxon>Solanoideae</taxon>
        <taxon>Solaneae</taxon>
        <taxon>Solanum</taxon>
    </lineage>
</organism>